<feature type="domain" description="DUF4136" evidence="2">
    <location>
        <begin position="23"/>
        <end position="181"/>
    </location>
</feature>
<proteinExistence type="predicted"/>
<accession>A0A972JM30</accession>
<dbReference type="EMBL" id="JAAXYH010000003">
    <property type="protein sequence ID" value="NMH64686.1"/>
    <property type="molecule type" value="Genomic_DNA"/>
</dbReference>
<evidence type="ECO:0000313" key="3">
    <source>
        <dbReference type="EMBL" id="NMH64686.1"/>
    </source>
</evidence>
<dbReference type="InterPro" id="IPR025411">
    <property type="entry name" value="DUF4136"/>
</dbReference>
<dbReference type="Gene3D" id="3.30.160.670">
    <property type="match status" value="1"/>
</dbReference>
<gene>
    <name evidence="3" type="ORF">HC757_05825</name>
</gene>
<dbReference type="PROSITE" id="PS51257">
    <property type="entry name" value="PROKAR_LIPOPROTEIN"/>
    <property type="match status" value="1"/>
</dbReference>
<dbReference type="Pfam" id="PF13590">
    <property type="entry name" value="DUF4136"/>
    <property type="match status" value="1"/>
</dbReference>
<comment type="caution">
    <text evidence="3">The sequence shown here is derived from an EMBL/GenBank/DDBJ whole genome shotgun (WGS) entry which is preliminary data.</text>
</comment>
<evidence type="ECO:0000259" key="2">
    <source>
        <dbReference type="Pfam" id="PF13590"/>
    </source>
</evidence>
<dbReference type="AlphaFoldDB" id="A0A972JM30"/>
<sequence length="186" mass="20809">MKKLLLAVVVLALSACSSTKTTWDYDPGVNFTQYKTYAWVAKQMDGASYQLDGLMDERVRDAMNAELAMKGFKQVDMANADVLVNYLTKVDKKIDVDTFSSNFGYNPYYGPAWGWGAGMQTQTSVREYEVGTLILDIVDHKTNKLVWRGSLADTVRDKKTPQEKVQIINAAVASIMQNYPPKAAMK</sequence>
<protein>
    <submittedName>
        <fullName evidence="3">DUF4136 domain-containing protein</fullName>
    </submittedName>
</protein>
<evidence type="ECO:0000313" key="4">
    <source>
        <dbReference type="Proteomes" id="UP000737113"/>
    </source>
</evidence>
<organism evidence="3 4">
    <name type="scientific">Shewanella salipaludis</name>
    <dbReference type="NCBI Taxonomy" id="2723052"/>
    <lineage>
        <taxon>Bacteria</taxon>
        <taxon>Pseudomonadati</taxon>
        <taxon>Pseudomonadota</taxon>
        <taxon>Gammaproteobacteria</taxon>
        <taxon>Alteromonadales</taxon>
        <taxon>Shewanellaceae</taxon>
        <taxon>Shewanella</taxon>
    </lineage>
</organism>
<keyword evidence="4" id="KW-1185">Reference proteome</keyword>
<feature type="chain" id="PRO_5037547553" evidence="1">
    <location>
        <begin position="23"/>
        <end position="186"/>
    </location>
</feature>
<keyword evidence="1" id="KW-0732">Signal</keyword>
<dbReference type="Proteomes" id="UP000737113">
    <property type="component" value="Unassembled WGS sequence"/>
</dbReference>
<name>A0A972JM30_9GAMM</name>
<evidence type="ECO:0000256" key="1">
    <source>
        <dbReference type="SAM" id="SignalP"/>
    </source>
</evidence>
<reference evidence="3" key="1">
    <citation type="submission" date="2020-04" db="EMBL/GenBank/DDBJ databases">
        <title>Description of Shewanella salipaludis sp. nov., isolated from a salt marsh.</title>
        <authorList>
            <person name="Park S."/>
            <person name="Yoon J.-H."/>
        </authorList>
    </citation>
    <scope>NUCLEOTIDE SEQUENCE</scope>
    <source>
        <strain evidence="3">SHSM-M6</strain>
    </source>
</reference>
<feature type="signal peptide" evidence="1">
    <location>
        <begin position="1"/>
        <end position="22"/>
    </location>
</feature>
<dbReference type="RefSeq" id="WP_169563380.1">
    <property type="nucleotide sequence ID" value="NZ_JAAXYH010000003.1"/>
</dbReference>